<keyword evidence="13" id="KW-1185">Reference proteome</keyword>
<feature type="transmembrane region" description="Helical" evidence="8">
    <location>
        <begin position="500"/>
        <end position="522"/>
    </location>
</feature>
<dbReference type="Pfam" id="PF02706">
    <property type="entry name" value="Wzz"/>
    <property type="match status" value="1"/>
</dbReference>
<feature type="domain" description="CobQ/CobB/MinD/ParA nucleotide binding" evidence="9">
    <location>
        <begin position="587"/>
        <end position="696"/>
    </location>
</feature>
<dbReference type="PANTHER" id="PTHR32309">
    <property type="entry name" value="TYROSINE-PROTEIN KINASE"/>
    <property type="match status" value="1"/>
</dbReference>
<dbReference type="InterPro" id="IPR050445">
    <property type="entry name" value="Bact_polysacc_biosynth/exp"/>
</dbReference>
<dbReference type="InterPro" id="IPR005702">
    <property type="entry name" value="Wzc-like_C"/>
</dbReference>
<evidence type="ECO:0000259" key="11">
    <source>
        <dbReference type="Pfam" id="PF13807"/>
    </source>
</evidence>
<feature type="transmembrane region" description="Helical" evidence="8">
    <location>
        <begin position="32"/>
        <end position="50"/>
    </location>
</feature>
<keyword evidence="5" id="KW-0067">ATP-binding</keyword>
<evidence type="ECO:0000313" key="12">
    <source>
        <dbReference type="EMBL" id="MBC5606381.1"/>
    </source>
</evidence>
<comment type="caution">
    <text evidence="12">The sequence shown here is derived from an EMBL/GenBank/DDBJ whole genome shotgun (WGS) entry which is preliminary data.</text>
</comment>
<gene>
    <name evidence="12" type="ORF">H8S67_17150</name>
</gene>
<proteinExistence type="predicted"/>
<dbReference type="InterPro" id="IPR027417">
    <property type="entry name" value="P-loop_NTPase"/>
</dbReference>
<accession>A0ABR7CEZ6</accession>
<protein>
    <submittedName>
        <fullName evidence="12">Polysaccharide biosynthesis tyrosine autokinase</fullName>
        <ecNumber evidence="12">2.7.10.2</ecNumber>
    </submittedName>
</protein>
<sequence length="793" mass="88154">MEYTQENKEKTAGESGFNITLRDVVELIIANWYWLAISVIVCVSAAYLYTRTLVPVYQRQAVMLVKTGGKTANSDISAMLELQGGVTGSGVENEMYILRSHQLVREVVNRLHLDVSYEEDGFFRNTSLFAESPVEVTFFDPYHSFVSMNVTPLDVKNYTISNLVVGGKKLSINGNHAYGDTLQTEAGRVIVNLKPENLSTYIGKPVLVKRMSPEAATAIYKGGISTSLAGKGTTMVQITCVGNNVSRADAILSALINVYNETIIEDKNRIAVNTAKFIDERIAVIGKELGDVEEELTDFKQRNRIIGTEGNGSQYLAESSRVKGETLQMETELSIAQSIKSYLMDVTRNNQLIPNVSGVGDASVQNQITAYNELMLQRNHLLAESGEKNPVVQTADKNLAEMRTVISGSMDNYIKNLRLRLDRTRAVEHQINTEIQAVPKQEKMALSIIRQQSIKEALYTFLLNKREENALQLAVTEANIRVVESPFGSNAPIAPHSTTFLLAALAVGLAIPLGIQVLLMLWNTSVRGRKDIEDYTTIPVLGEIPSRKEEVADNSIVVDEHKNDLISEAFRLLRSNINFVAKDARVIMFTSTMPGEGKSFVSRNLAVALAIAGKKVVLVDTDLRKRTQGKLVGVKHKEGLSTYLSGLHDDIDNILDKGLIHPAVDMLLVGPVPPNPSELLMSDRLEKLVDELKKKYDYVILDNVPAQVVADATIVNRVAELTLYVVRDGKLDRRYLPELERLHQEGKFKHLCIVLNDSHIEKKKYGYGYGYSYGYGYGYGDGYYSETNKKNKK</sequence>
<evidence type="ECO:0000313" key="13">
    <source>
        <dbReference type="Proteomes" id="UP000600600"/>
    </source>
</evidence>
<evidence type="ECO:0000259" key="9">
    <source>
        <dbReference type="Pfam" id="PF01656"/>
    </source>
</evidence>
<evidence type="ECO:0000256" key="4">
    <source>
        <dbReference type="ARBA" id="ARBA00022741"/>
    </source>
</evidence>
<evidence type="ECO:0000256" key="2">
    <source>
        <dbReference type="ARBA" id="ARBA00022475"/>
    </source>
</evidence>
<dbReference type="GO" id="GO:0004715">
    <property type="term" value="F:non-membrane spanning protein tyrosine kinase activity"/>
    <property type="evidence" value="ECO:0007669"/>
    <property type="project" value="UniProtKB-EC"/>
</dbReference>
<keyword evidence="12" id="KW-0808">Transferase</keyword>
<evidence type="ECO:0000256" key="1">
    <source>
        <dbReference type="ARBA" id="ARBA00004651"/>
    </source>
</evidence>
<dbReference type="Pfam" id="PF13807">
    <property type="entry name" value="GNVR"/>
    <property type="match status" value="1"/>
</dbReference>
<keyword evidence="2" id="KW-1003">Cell membrane</keyword>
<evidence type="ECO:0000256" key="7">
    <source>
        <dbReference type="ARBA" id="ARBA00023136"/>
    </source>
</evidence>
<evidence type="ECO:0000256" key="8">
    <source>
        <dbReference type="SAM" id="Phobius"/>
    </source>
</evidence>
<dbReference type="Proteomes" id="UP000600600">
    <property type="component" value="Unassembled WGS sequence"/>
</dbReference>
<dbReference type="NCBIfam" id="TIGR01007">
    <property type="entry name" value="eps_fam"/>
    <property type="match status" value="1"/>
</dbReference>
<keyword evidence="6 8" id="KW-1133">Transmembrane helix</keyword>
<dbReference type="InterPro" id="IPR002586">
    <property type="entry name" value="CobQ/CobB/MinD/ParA_Nub-bd_dom"/>
</dbReference>
<keyword evidence="4" id="KW-0547">Nucleotide-binding</keyword>
<keyword evidence="7 8" id="KW-0472">Membrane</keyword>
<dbReference type="PANTHER" id="PTHR32309:SF13">
    <property type="entry name" value="FERRIC ENTEROBACTIN TRANSPORT PROTEIN FEPE"/>
    <property type="match status" value="1"/>
</dbReference>
<feature type="domain" description="Polysaccharide chain length determinant N-terminal" evidence="10">
    <location>
        <begin position="19"/>
        <end position="110"/>
    </location>
</feature>
<keyword evidence="3 8" id="KW-0812">Transmembrane</keyword>
<comment type="subcellular location">
    <subcellularLocation>
        <location evidence="1">Cell membrane</location>
        <topology evidence="1">Multi-pass membrane protein</topology>
    </subcellularLocation>
</comment>
<dbReference type="InterPro" id="IPR003856">
    <property type="entry name" value="LPS_length_determ_N"/>
</dbReference>
<reference evidence="12 13" key="1">
    <citation type="submission" date="2020-08" db="EMBL/GenBank/DDBJ databases">
        <title>Genome public.</title>
        <authorList>
            <person name="Liu C."/>
            <person name="Sun Q."/>
        </authorList>
    </citation>
    <scope>NUCLEOTIDE SEQUENCE [LARGE SCALE GENOMIC DNA]</scope>
    <source>
        <strain evidence="12 13">M27</strain>
    </source>
</reference>
<evidence type="ECO:0000256" key="5">
    <source>
        <dbReference type="ARBA" id="ARBA00022840"/>
    </source>
</evidence>
<evidence type="ECO:0000259" key="10">
    <source>
        <dbReference type="Pfam" id="PF02706"/>
    </source>
</evidence>
<evidence type="ECO:0000256" key="6">
    <source>
        <dbReference type="ARBA" id="ARBA00022989"/>
    </source>
</evidence>
<dbReference type="EC" id="2.7.10.2" evidence="12"/>
<dbReference type="SUPFAM" id="SSF52540">
    <property type="entry name" value="P-loop containing nucleoside triphosphate hydrolases"/>
    <property type="match status" value="1"/>
</dbReference>
<dbReference type="InterPro" id="IPR032807">
    <property type="entry name" value="GNVR"/>
</dbReference>
<feature type="domain" description="Tyrosine-protein kinase G-rich" evidence="11">
    <location>
        <begin position="442"/>
        <end position="515"/>
    </location>
</feature>
<dbReference type="Pfam" id="PF01656">
    <property type="entry name" value="CbiA"/>
    <property type="match status" value="1"/>
</dbReference>
<name>A0ABR7CEZ6_9BACE</name>
<dbReference type="CDD" id="cd05387">
    <property type="entry name" value="BY-kinase"/>
    <property type="match status" value="1"/>
</dbReference>
<evidence type="ECO:0000256" key="3">
    <source>
        <dbReference type="ARBA" id="ARBA00022692"/>
    </source>
</evidence>
<dbReference type="RefSeq" id="WP_186968141.1">
    <property type="nucleotide sequence ID" value="NZ_JACOOE010000009.1"/>
</dbReference>
<dbReference type="Gene3D" id="3.40.50.300">
    <property type="entry name" value="P-loop containing nucleotide triphosphate hydrolases"/>
    <property type="match status" value="1"/>
</dbReference>
<dbReference type="EMBL" id="JACOOE010000009">
    <property type="protein sequence ID" value="MBC5606381.1"/>
    <property type="molecule type" value="Genomic_DNA"/>
</dbReference>
<organism evidence="12 13">
    <name type="scientific">Bacteroides difficilis</name>
    <dbReference type="NCBI Taxonomy" id="2763021"/>
    <lineage>
        <taxon>Bacteria</taxon>
        <taxon>Pseudomonadati</taxon>
        <taxon>Bacteroidota</taxon>
        <taxon>Bacteroidia</taxon>
        <taxon>Bacteroidales</taxon>
        <taxon>Bacteroidaceae</taxon>
        <taxon>Bacteroides</taxon>
    </lineage>
</organism>